<evidence type="ECO:0000256" key="2">
    <source>
        <dbReference type="ARBA" id="ARBA00022490"/>
    </source>
</evidence>
<keyword evidence="6" id="KW-1185">Reference proteome</keyword>
<accession>A0A2A2KVF4</accession>
<dbReference type="OrthoDB" id="20282at2759"/>
<dbReference type="AlphaFoldDB" id="A0A2A2KVF4"/>
<organism evidence="5 6">
    <name type="scientific">Diploscapter pachys</name>
    <dbReference type="NCBI Taxonomy" id="2018661"/>
    <lineage>
        <taxon>Eukaryota</taxon>
        <taxon>Metazoa</taxon>
        <taxon>Ecdysozoa</taxon>
        <taxon>Nematoda</taxon>
        <taxon>Chromadorea</taxon>
        <taxon>Rhabditida</taxon>
        <taxon>Rhabditina</taxon>
        <taxon>Rhabditomorpha</taxon>
        <taxon>Rhabditoidea</taxon>
        <taxon>Rhabditidae</taxon>
        <taxon>Diploscapter</taxon>
    </lineage>
</organism>
<evidence type="ECO:0000256" key="4">
    <source>
        <dbReference type="SAM" id="Coils"/>
    </source>
</evidence>
<dbReference type="EMBL" id="LIAE01007639">
    <property type="protein sequence ID" value="PAV77945.1"/>
    <property type="molecule type" value="Genomic_DNA"/>
</dbReference>
<gene>
    <name evidence="5" type="ORF">WR25_14025</name>
</gene>
<evidence type="ECO:0008006" key="7">
    <source>
        <dbReference type="Google" id="ProtNLM"/>
    </source>
</evidence>
<sequence>MDSEASTSFPEDPSQIIDKLTRLQELAARIRDERCSLVELDRRRQKLREGLRALEKRKEQEKTMICMGPHCFIAFPQTEAGKIIREDMQNIDKLTEEVNVSLKKDVDALLRMEGDKNLADRGFDLKNILEEAKLK</sequence>
<dbReference type="GO" id="GO:0005737">
    <property type="term" value="C:cytoplasm"/>
    <property type="evidence" value="ECO:0007669"/>
    <property type="project" value="UniProtKB-SubCell"/>
</dbReference>
<dbReference type="InterPro" id="IPR030482">
    <property type="entry name" value="PDRG1"/>
</dbReference>
<evidence type="ECO:0000313" key="6">
    <source>
        <dbReference type="Proteomes" id="UP000218231"/>
    </source>
</evidence>
<evidence type="ECO:0000256" key="3">
    <source>
        <dbReference type="ARBA" id="ARBA00023186"/>
    </source>
</evidence>
<evidence type="ECO:0000313" key="5">
    <source>
        <dbReference type="EMBL" id="PAV77945.1"/>
    </source>
</evidence>
<keyword evidence="2" id="KW-0963">Cytoplasm</keyword>
<protein>
    <recommendedName>
        <fullName evidence="7">P53 and DNA damage-regulated protein 1</fullName>
    </recommendedName>
</protein>
<name>A0A2A2KVF4_9BILA</name>
<dbReference type="CDD" id="cd22860">
    <property type="entry name" value="PDRG1"/>
    <property type="match status" value="1"/>
</dbReference>
<keyword evidence="4" id="KW-0175">Coiled coil</keyword>
<dbReference type="STRING" id="2018661.A0A2A2KVF4"/>
<dbReference type="PANTHER" id="PTHR21162:SF0">
    <property type="entry name" value="P53 AND DNA DAMAGE-REGULATED PROTEIN 1"/>
    <property type="match status" value="1"/>
</dbReference>
<dbReference type="PANTHER" id="PTHR21162">
    <property type="entry name" value="P53 AND DNA DAMAGE-REGULATED PROTEIN"/>
    <property type="match status" value="1"/>
</dbReference>
<comment type="caution">
    <text evidence="5">The sequence shown here is derived from an EMBL/GenBank/DDBJ whole genome shotgun (WGS) entry which is preliminary data.</text>
</comment>
<dbReference type="Proteomes" id="UP000218231">
    <property type="component" value="Unassembled WGS sequence"/>
</dbReference>
<keyword evidence="3" id="KW-0143">Chaperone</keyword>
<comment type="subcellular location">
    <subcellularLocation>
        <location evidence="1">Cytoplasm</location>
    </subcellularLocation>
</comment>
<reference evidence="5 6" key="1">
    <citation type="journal article" date="2017" name="Curr. Biol.">
        <title>Genome architecture and evolution of a unichromosomal asexual nematode.</title>
        <authorList>
            <person name="Fradin H."/>
            <person name="Zegar C."/>
            <person name="Gutwein M."/>
            <person name="Lucas J."/>
            <person name="Kovtun M."/>
            <person name="Corcoran D."/>
            <person name="Baugh L.R."/>
            <person name="Kiontke K."/>
            <person name="Gunsalus K."/>
            <person name="Fitch D.H."/>
            <person name="Piano F."/>
        </authorList>
    </citation>
    <scope>NUCLEOTIDE SEQUENCE [LARGE SCALE GENOMIC DNA]</scope>
    <source>
        <strain evidence="5">PF1309</strain>
    </source>
</reference>
<evidence type="ECO:0000256" key="1">
    <source>
        <dbReference type="ARBA" id="ARBA00004496"/>
    </source>
</evidence>
<proteinExistence type="predicted"/>
<feature type="coiled-coil region" evidence="4">
    <location>
        <begin position="23"/>
        <end position="64"/>
    </location>
</feature>